<reference evidence="2" key="1">
    <citation type="journal article" date="2011" name="Nat. Biotechnol.">
        <title>The genomic sequence of the Chinese hamster ovary (CHO)-K1 cell line.</title>
        <authorList>
            <person name="Xu X."/>
            <person name="Nagarajan H."/>
            <person name="Lewis N.E."/>
            <person name="Pan S."/>
            <person name="Cai Z."/>
            <person name="Liu X."/>
            <person name="Chen W."/>
            <person name="Xie M."/>
            <person name="Wang W."/>
            <person name="Hammond S."/>
            <person name="Andersen M.R."/>
            <person name="Neff N."/>
            <person name="Passarelli B."/>
            <person name="Koh W."/>
            <person name="Fan H.C."/>
            <person name="Wang J."/>
            <person name="Gui Y."/>
            <person name="Lee K.H."/>
            <person name="Betenbaugh M.J."/>
            <person name="Quake S.R."/>
            <person name="Famili I."/>
            <person name="Palsson B.O."/>
            <person name="Wang J."/>
        </authorList>
    </citation>
    <scope>NUCLEOTIDE SEQUENCE [LARGE SCALE GENOMIC DNA]</scope>
    <source>
        <strain evidence="2">CHO K1 cell line</strain>
    </source>
</reference>
<sequence length="67" mass="7227">MARQRVGTQDGVPVRKELKFVDVPGFGSSLQPVFQPVEKFTAKAWGGGALRRRGQAGLLSSRTARAT</sequence>
<dbReference type="EMBL" id="JH000286">
    <property type="protein sequence ID" value="EGW00650.1"/>
    <property type="molecule type" value="Genomic_DNA"/>
</dbReference>
<protein>
    <submittedName>
        <fullName evidence="1">Uncharacterized protein</fullName>
    </submittedName>
</protein>
<accession>G3HD14</accession>
<dbReference type="Proteomes" id="UP000001075">
    <property type="component" value="Unassembled WGS sequence"/>
</dbReference>
<dbReference type="AlphaFoldDB" id="G3HD14"/>
<proteinExistence type="predicted"/>
<organism evidence="1 2">
    <name type="scientific">Cricetulus griseus</name>
    <name type="common">Chinese hamster</name>
    <name type="synonym">Cricetulus barabensis griseus</name>
    <dbReference type="NCBI Taxonomy" id="10029"/>
    <lineage>
        <taxon>Eukaryota</taxon>
        <taxon>Metazoa</taxon>
        <taxon>Chordata</taxon>
        <taxon>Craniata</taxon>
        <taxon>Vertebrata</taxon>
        <taxon>Euteleostomi</taxon>
        <taxon>Mammalia</taxon>
        <taxon>Eutheria</taxon>
        <taxon>Euarchontoglires</taxon>
        <taxon>Glires</taxon>
        <taxon>Rodentia</taxon>
        <taxon>Myomorpha</taxon>
        <taxon>Muroidea</taxon>
        <taxon>Cricetidae</taxon>
        <taxon>Cricetinae</taxon>
        <taxon>Cricetulus</taxon>
    </lineage>
</organism>
<evidence type="ECO:0000313" key="2">
    <source>
        <dbReference type="Proteomes" id="UP000001075"/>
    </source>
</evidence>
<evidence type="ECO:0000313" key="1">
    <source>
        <dbReference type="EMBL" id="EGW00650.1"/>
    </source>
</evidence>
<name>G3HD14_CRIGR</name>
<gene>
    <name evidence="1" type="ORF">I79_008387</name>
</gene>
<dbReference type="InParanoid" id="G3HD14"/>